<proteinExistence type="predicted"/>
<dbReference type="PANTHER" id="PTHR46401">
    <property type="entry name" value="GLYCOSYLTRANSFERASE WBBK-RELATED"/>
    <property type="match status" value="1"/>
</dbReference>
<keyword evidence="2" id="KW-0328">Glycosyltransferase</keyword>
<evidence type="ECO:0000313" key="2">
    <source>
        <dbReference type="EMBL" id="MDP2502847.1"/>
    </source>
</evidence>
<evidence type="ECO:0000259" key="1">
    <source>
        <dbReference type="Pfam" id="PF00534"/>
    </source>
</evidence>
<dbReference type="RefSeq" id="WP_102534464.1">
    <property type="nucleotide sequence ID" value="NZ_CAWNTE010000096.1"/>
</dbReference>
<name>A0AB35N250_VIBSP</name>
<protein>
    <submittedName>
        <fullName evidence="2">Glycosyltransferase</fullName>
        <ecNumber evidence="2">2.4.-.-</ecNumber>
    </submittedName>
</protein>
<dbReference type="Gene3D" id="3.40.50.2000">
    <property type="entry name" value="Glycogen Phosphorylase B"/>
    <property type="match status" value="1"/>
</dbReference>
<dbReference type="InterPro" id="IPR001296">
    <property type="entry name" value="Glyco_trans_1"/>
</dbReference>
<dbReference type="Proteomes" id="UP001177935">
    <property type="component" value="Unassembled WGS sequence"/>
</dbReference>
<organism evidence="2 3">
    <name type="scientific">Vibrio splendidus</name>
    <dbReference type="NCBI Taxonomy" id="29497"/>
    <lineage>
        <taxon>Bacteria</taxon>
        <taxon>Pseudomonadati</taxon>
        <taxon>Pseudomonadota</taxon>
        <taxon>Gammaproteobacteria</taxon>
        <taxon>Vibrionales</taxon>
        <taxon>Vibrionaceae</taxon>
        <taxon>Vibrio</taxon>
    </lineage>
</organism>
<feature type="domain" description="Glycosyl transferase family 1" evidence="1">
    <location>
        <begin position="169"/>
        <end position="288"/>
    </location>
</feature>
<dbReference type="EC" id="2.4.-.-" evidence="2"/>
<reference evidence="2" key="1">
    <citation type="submission" date="2023-07" db="EMBL/GenBank/DDBJ databases">
        <title>Genome content predicts the carbon catabolic preferences of heterotrophic bacteria.</title>
        <authorList>
            <person name="Gralka M."/>
        </authorList>
    </citation>
    <scope>NUCLEOTIDE SEQUENCE</scope>
    <source>
        <strain evidence="2">6E02</strain>
    </source>
</reference>
<dbReference type="PANTHER" id="PTHR46401:SF8">
    <property type="entry name" value="BLL6006 PROTEIN"/>
    <property type="match status" value="1"/>
</dbReference>
<dbReference type="SUPFAM" id="SSF53756">
    <property type="entry name" value="UDP-Glycosyltransferase/glycogen phosphorylase"/>
    <property type="match status" value="1"/>
</dbReference>
<sequence>MIVVNNFFKGILKRGIPIYTEELVSRVRNQGEDIIEVSCPKWARNLPPYLLNLIFILYEQVLVPCYGMYKGAYLVIYPYNSISFLDLLTGKGKLIVHDFISFEGDKIKLSAMYVKLCITFASKLSRDVIFISKSTKSDATKLGLFTNSNIKYLPNGFFCFEDAVKGKVKRDEGYILILTGHGENKDFRNALLTLESSDKLRKYKVKIVGFGNHVRLAQKIIDEVGGHDAKGRYFVYDFISFDKVLDLYANCTFVFVHSLHEGYGRAIAEAKLSRKKVICSDIPAFREQKSCEVYYYHDFSSFIKSCDDLLSSPPLDEQYECLENITYNETIKDIINGK</sequence>
<dbReference type="GO" id="GO:0016757">
    <property type="term" value="F:glycosyltransferase activity"/>
    <property type="evidence" value="ECO:0007669"/>
    <property type="project" value="UniProtKB-KW"/>
</dbReference>
<dbReference type="Pfam" id="PF00534">
    <property type="entry name" value="Glycos_transf_1"/>
    <property type="match status" value="1"/>
</dbReference>
<accession>A0AB35N250</accession>
<dbReference type="EMBL" id="JAUYVL010000014">
    <property type="protein sequence ID" value="MDP2502847.1"/>
    <property type="molecule type" value="Genomic_DNA"/>
</dbReference>
<comment type="caution">
    <text evidence="2">The sequence shown here is derived from an EMBL/GenBank/DDBJ whole genome shotgun (WGS) entry which is preliminary data.</text>
</comment>
<keyword evidence="2" id="KW-0808">Transferase</keyword>
<dbReference type="AlphaFoldDB" id="A0AB35N250"/>
<evidence type="ECO:0000313" key="3">
    <source>
        <dbReference type="Proteomes" id="UP001177935"/>
    </source>
</evidence>
<gene>
    <name evidence="2" type="ORF">Q8W42_19185</name>
</gene>